<dbReference type="GO" id="GO:0005634">
    <property type="term" value="C:nucleus"/>
    <property type="evidence" value="ECO:0007669"/>
    <property type="project" value="UniProtKB-SubCell"/>
</dbReference>
<dbReference type="AlphaFoldDB" id="A0A3D8QVS8"/>
<comment type="subcellular location">
    <subcellularLocation>
        <location evidence="1">Nucleus</location>
    </subcellularLocation>
</comment>
<protein>
    <recommendedName>
        <fullName evidence="7">Xylanolytic transcriptional activator regulatory domain-containing protein</fullName>
    </recommendedName>
</protein>
<gene>
    <name evidence="8" type="ORF">DSM5745_09665</name>
</gene>
<feature type="compositionally biased region" description="Gly residues" evidence="6">
    <location>
        <begin position="18"/>
        <end position="27"/>
    </location>
</feature>
<comment type="caution">
    <text evidence="8">The sequence shown here is derived from an EMBL/GenBank/DDBJ whole genome shotgun (WGS) entry which is preliminary data.</text>
</comment>
<dbReference type="GO" id="GO:0008270">
    <property type="term" value="F:zinc ion binding"/>
    <property type="evidence" value="ECO:0007669"/>
    <property type="project" value="InterPro"/>
</dbReference>
<evidence type="ECO:0000256" key="2">
    <source>
        <dbReference type="ARBA" id="ARBA00022723"/>
    </source>
</evidence>
<evidence type="ECO:0000256" key="5">
    <source>
        <dbReference type="ARBA" id="ARBA00023242"/>
    </source>
</evidence>
<feature type="compositionally biased region" description="Polar residues" evidence="6">
    <location>
        <begin position="569"/>
        <end position="579"/>
    </location>
</feature>
<keyword evidence="4" id="KW-0804">Transcription</keyword>
<dbReference type="RefSeq" id="XP_026600029.1">
    <property type="nucleotide sequence ID" value="XM_026751681.1"/>
</dbReference>
<evidence type="ECO:0000256" key="1">
    <source>
        <dbReference type="ARBA" id="ARBA00004123"/>
    </source>
</evidence>
<evidence type="ECO:0000313" key="8">
    <source>
        <dbReference type="EMBL" id="RDW65926.1"/>
    </source>
</evidence>
<evidence type="ECO:0000256" key="3">
    <source>
        <dbReference type="ARBA" id="ARBA00023015"/>
    </source>
</evidence>
<accession>A0A3D8QVS8</accession>
<dbReference type="GO" id="GO:0006351">
    <property type="term" value="P:DNA-templated transcription"/>
    <property type="evidence" value="ECO:0007669"/>
    <property type="project" value="InterPro"/>
</dbReference>
<dbReference type="PANTHER" id="PTHR47338:SF7">
    <property type="entry name" value="ZN(II)2CYS6 TRANSCRIPTION FACTOR (EUROFUNG)"/>
    <property type="match status" value="1"/>
</dbReference>
<keyword evidence="2" id="KW-0479">Metal-binding</keyword>
<dbReference type="InterPro" id="IPR050815">
    <property type="entry name" value="TF_fung"/>
</dbReference>
<feature type="region of interest" description="Disordered" evidence="6">
    <location>
        <begin position="1"/>
        <end position="27"/>
    </location>
</feature>
<dbReference type="Pfam" id="PF04082">
    <property type="entry name" value="Fungal_trans"/>
    <property type="match status" value="1"/>
</dbReference>
<dbReference type="STRING" id="1810919.A0A3D8QVS8"/>
<evidence type="ECO:0000256" key="6">
    <source>
        <dbReference type="SAM" id="MobiDB-lite"/>
    </source>
</evidence>
<name>A0A3D8QVS8_9EURO</name>
<evidence type="ECO:0000259" key="7">
    <source>
        <dbReference type="SMART" id="SM00906"/>
    </source>
</evidence>
<sequence>MSGFESHNATTGRSNASTGGGNASTGGGNASIGGGNASIGGGNASIGGNELTRGDNALTGGNASTGGGNASTGGGNAAMSTLIPSAVGAASSIATWPLGKATARRYLDAYFESANKTLSAFLHKPSILAEWSSDALDPHLLKCIVAFGLFMSDGHRATARAWMQDVQNYAFGRIGRQSVSHLRILVILLRFRFHAGDFSDAWSILAIAARSAFTMRLNYEQNGLDPLLQESNRRLVWAIYQLDCLYSGGMEDLTVCPVERMHIRLPCDERGFEMGSLSKAGYLNDVGFEPGANMDAHAFKLRLLAIRDRILRYTKDVRRKGNSPVESRAAMEALQVELNTFERNLPVELKLTPQRLVVMGHSRQAGTYAGLHALWMMCHCDLYRFCVPGIRESVSKDALAQTPSNFIGYCQQACLNTAVRLCSLWSDLYHLGSSEYFGDEFLAVSIYQVAQILHHLPHLMPGHGENSVASLKEKLTEALQLAAPLKRVYASVGKCLVDSEQLVSALGQGPVARASPDVTATAGMYTAREHLASKHSVLPHLYMDQDPVEDGASSQAASQRHGRGEATHSGLSLGTLNQEQETESGLSEMFLFDPFNMRLNGYYDPNLALPLI</sequence>
<dbReference type="Proteomes" id="UP000256690">
    <property type="component" value="Unassembled WGS sequence"/>
</dbReference>
<dbReference type="PANTHER" id="PTHR47338">
    <property type="entry name" value="ZN(II)2CYS6 TRANSCRIPTION FACTOR (EUROFUNG)-RELATED"/>
    <property type="match status" value="1"/>
</dbReference>
<keyword evidence="3" id="KW-0805">Transcription regulation</keyword>
<dbReference type="EMBL" id="PVWQ01000013">
    <property type="protein sequence ID" value="RDW65926.1"/>
    <property type="molecule type" value="Genomic_DNA"/>
</dbReference>
<keyword evidence="9" id="KW-1185">Reference proteome</keyword>
<dbReference type="GeneID" id="38120035"/>
<organism evidence="8 9">
    <name type="scientific">Aspergillus mulundensis</name>
    <dbReference type="NCBI Taxonomy" id="1810919"/>
    <lineage>
        <taxon>Eukaryota</taxon>
        <taxon>Fungi</taxon>
        <taxon>Dikarya</taxon>
        <taxon>Ascomycota</taxon>
        <taxon>Pezizomycotina</taxon>
        <taxon>Eurotiomycetes</taxon>
        <taxon>Eurotiomycetidae</taxon>
        <taxon>Eurotiales</taxon>
        <taxon>Aspergillaceae</taxon>
        <taxon>Aspergillus</taxon>
        <taxon>Aspergillus subgen. Nidulantes</taxon>
    </lineage>
</organism>
<dbReference type="OrthoDB" id="2563500at2759"/>
<evidence type="ECO:0000313" key="9">
    <source>
        <dbReference type="Proteomes" id="UP000256690"/>
    </source>
</evidence>
<dbReference type="GO" id="GO:0003677">
    <property type="term" value="F:DNA binding"/>
    <property type="evidence" value="ECO:0007669"/>
    <property type="project" value="InterPro"/>
</dbReference>
<reference evidence="8 9" key="1">
    <citation type="journal article" date="2018" name="IMA Fungus">
        <title>IMA Genome-F 9: Draft genome sequence of Annulohypoxylon stygium, Aspergillus mulundensis, Berkeleyomyces basicola (syn. Thielaviopsis basicola), Ceratocystis smalleyi, two Cercospora beticola strains, Coleophoma cylindrospora, Fusarium fracticaudum, Phialophora cf. hyalina, and Morchella septimelata.</title>
        <authorList>
            <person name="Wingfield B.D."/>
            <person name="Bills G.F."/>
            <person name="Dong Y."/>
            <person name="Huang W."/>
            <person name="Nel W.J."/>
            <person name="Swalarsk-Parry B.S."/>
            <person name="Vaghefi N."/>
            <person name="Wilken P.M."/>
            <person name="An Z."/>
            <person name="de Beer Z.W."/>
            <person name="De Vos L."/>
            <person name="Chen L."/>
            <person name="Duong T.A."/>
            <person name="Gao Y."/>
            <person name="Hammerbacher A."/>
            <person name="Kikkert J.R."/>
            <person name="Li Y."/>
            <person name="Li H."/>
            <person name="Li K."/>
            <person name="Li Q."/>
            <person name="Liu X."/>
            <person name="Ma X."/>
            <person name="Naidoo K."/>
            <person name="Pethybridge S.J."/>
            <person name="Sun J."/>
            <person name="Steenkamp E.T."/>
            <person name="van der Nest M.A."/>
            <person name="van Wyk S."/>
            <person name="Wingfield M.J."/>
            <person name="Xiong C."/>
            <person name="Yue Q."/>
            <person name="Zhang X."/>
        </authorList>
    </citation>
    <scope>NUCLEOTIDE SEQUENCE [LARGE SCALE GENOMIC DNA]</scope>
    <source>
        <strain evidence="8 9">DSM 5745</strain>
    </source>
</reference>
<feature type="region of interest" description="Disordered" evidence="6">
    <location>
        <begin position="545"/>
        <end position="579"/>
    </location>
</feature>
<dbReference type="CDD" id="cd12148">
    <property type="entry name" value="fungal_TF_MHR"/>
    <property type="match status" value="1"/>
</dbReference>
<dbReference type="SMART" id="SM00906">
    <property type="entry name" value="Fungal_trans"/>
    <property type="match status" value="1"/>
</dbReference>
<evidence type="ECO:0000256" key="4">
    <source>
        <dbReference type="ARBA" id="ARBA00023163"/>
    </source>
</evidence>
<dbReference type="InterPro" id="IPR007219">
    <property type="entry name" value="XnlR_reg_dom"/>
</dbReference>
<proteinExistence type="predicted"/>
<keyword evidence="5" id="KW-0539">Nucleus</keyword>
<dbReference type="GO" id="GO:0000981">
    <property type="term" value="F:DNA-binding transcription factor activity, RNA polymerase II-specific"/>
    <property type="evidence" value="ECO:0007669"/>
    <property type="project" value="InterPro"/>
</dbReference>
<feature type="domain" description="Xylanolytic transcriptional activator regulatory" evidence="7">
    <location>
        <begin position="201"/>
        <end position="272"/>
    </location>
</feature>